<keyword evidence="5" id="KW-0732">Signal</keyword>
<dbReference type="Gene3D" id="3.30.1330.60">
    <property type="entry name" value="OmpA-like domain"/>
    <property type="match status" value="1"/>
</dbReference>
<evidence type="ECO:0000259" key="6">
    <source>
        <dbReference type="PROSITE" id="PS51123"/>
    </source>
</evidence>
<accession>A0ABV7HSV9</accession>
<dbReference type="CDD" id="cd07185">
    <property type="entry name" value="OmpA_C-like"/>
    <property type="match status" value="1"/>
</dbReference>
<feature type="domain" description="OmpA-like" evidence="6">
    <location>
        <begin position="92"/>
        <end position="211"/>
    </location>
</feature>
<feature type="region of interest" description="Disordered" evidence="4">
    <location>
        <begin position="172"/>
        <end position="220"/>
    </location>
</feature>
<dbReference type="InterPro" id="IPR050330">
    <property type="entry name" value="Bact_OuterMem_StrucFunc"/>
</dbReference>
<dbReference type="PANTHER" id="PTHR30329:SF17">
    <property type="entry name" value="LIPOPROTEIN YFIB-RELATED"/>
    <property type="match status" value="1"/>
</dbReference>
<dbReference type="PROSITE" id="PS51123">
    <property type="entry name" value="OMPA_2"/>
    <property type="match status" value="1"/>
</dbReference>
<evidence type="ECO:0000313" key="8">
    <source>
        <dbReference type="Proteomes" id="UP001595548"/>
    </source>
</evidence>
<evidence type="ECO:0000256" key="1">
    <source>
        <dbReference type="ARBA" id="ARBA00004442"/>
    </source>
</evidence>
<dbReference type="RefSeq" id="WP_382418348.1">
    <property type="nucleotide sequence ID" value="NZ_AP031500.1"/>
</dbReference>
<proteinExistence type="predicted"/>
<comment type="subcellular location">
    <subcellularLocation>
        <location evidence="1">Cell outer membrane</location>
    </subcellularLocation>
</comment>
<dbReference type="PRINTS" id="PR01021">
    <property type="entry name" value="OMPADOMAIN"/>
</dbReference>
<evidence type="ECO:0000256" key="5">
    <source>
        <dbReference type="SAM" id="SignalP"/>
    </source>
</evidence>
<name>A0ABV7HSV9_9GAMM</name>
<evidence type="ECO:0000256" key="4">
    <source>
        <dbReference type="SAM" id="MobiDB-lite"/>
    </source>
</evidence>
<keyword evidence="8" id="KW-1185">Reference proteome</keyword>
<gene>
    <name evidence="7" type="ORF">ACFOEB_16885</name>
</gene>
<dbReference type="EMBL" id="JBHRTL010000031">
    <property type="protein sequence ID" value="MFC3156889.1"/>
    <property type="molecule type" value="Genomic_DNA"/>
</dbReference>
<feature type="compositionally biased region" description="Basic and acidic residues" evidence="4">
    <location>
        <begin position="211"/>
        <end position="220"/>
    </location>
</feature>
<organism evidence="7 8">
    <name type="scientific">Gilvimarinus japonicus</name>
    <dbReference type="NCBI Taxonomy" id="1796469"/>
    <lineage>
        <taxon>Bacteria</taxon>
        <taxon>Pseudomonadati</taxon>
        <taxon>Pseudomonadota</taxon>
        <taxon>Gammaproteobacteria</taxon>
        <taxon>Cellvibrionales</taxon>
        <taxon>Cellvibrionaceae</taxon>
        <taxon>Gilvimarinus</taxon>
    </lineage>
</organism>
<protein>
    <submittedName>
        <fullName evidence="7">OmpA family protein</fullName>
    </submittedName>
</protein>
<keyword evidence="2 3" id="KW-0472">Membrane</keyword>
<dbReference type="Proteomes" id="UP001595548">
    <property type="component" value="Unassembled WGS sequence"/>
</dbReference>
<dbReference type="Pfam" id="PF00691">
    <property type="entry name" value="OmpA"/>
    <property type="match status" value="1"/>
</dbReference>
<dbReference type="PANTHER" id="PTHR30329">
    <property type="entry name" value="STATOR ELEMENT OF FLAGELLAR MOTOR COMPLEX"/>
    <property type="match status" value="1"/>
</dbReference>
<evidence type="ECO:0000313" key="7">
    <source>
        <dbReference type="EMBL" id="MFC3156889.1"/>
    </source>
</evidence>
<evidence type="ECO:0000256" key="2">
    <source>
        <dbReference type="ARBA" id="ARBA00023136"/>
    </source>
</evidence>
<comment type="caution">
    <text evidence="7">The sequence shown here is derived from an EMBL/GenBank/DDBJ whole genome shotgun (WGS) entry which is preliminary data.</text>
</comment>
<dbReference type="InterPro" id="IPR006664">
    <property type="entry name" value="OMP_bac"/>
</dbReference>
<feature type="signal peptide" evidence="5">
    <location>
        <begin position="1"/>
        <end position="21"/>
    </location>
</feature>
<dbReference type="InterPro" id="IPR006665">
    <property type="entry name" value="OmpA-like"/>
</dbReference>
<dbReference type="InterPro" id="IPR036737">
    <property type="entry name" value="OmpA-like_sf"/>
</dbReference>
<feature type="chain" id="PRO_5045376749" evidence="5">
    <location>
        <begin position="22"/>
        <end position="220"/>
    </location>
</feature>
<dbReference type="PROSITE" id="PS51257">
    <property type="entry name" value="PROKAR_LIPOPROTEIN"/>
    <property type="match status" value="1"/>
</dbReference>
<evidence type="ECO:0000256" key="3">
    <source>
        <dbReference type="PROSITE-ProRule" id="PRU00473"/>
    </source>
</evidence>
<reference evidence="8" key="1">
    <citation type="journal article" date="2019" name="Int. J. Syst. Evol. Microbiol.">
        <title>The Global Catalogue of Microorganisms (GCM) 10K type strain sequencing project: providing services to taxonomists for standard genome sequencing and annotation.</title>
        <authorList>
            <consortium name="The Broad Institute Genomics Platform"/>
            <consortium name="The Broad Institute Genome Sequencing Center for Infectious Disease"/>
            <person name="Wu L."/>
            <person name="Ma J."/>
        </authorList>
    </citation>
    <scope>NUCLEOTIDE SEQUENCE [LARGE SCALE GENOMIC DNA]</scope>
    <source>
        <strain evidence="8">KCTC 52141</strain>
    </source>
</reference>
<sequence>MKQRQSFWLAMAAAASTAALVGCSSTGGSDSADAGQSSEYELVNMKTDKDGHNVNAAQSGYHAVKKDDATEMDAAEPVDMAEQAPEPAKPNPALAAFPIDTTVRFAFDSAALSGDARQELAELVRAAEKFDDVTLTAEVDGYADATGPDEYNETLSEKRASSVTDYLKSEGVEVTDWNVDGHGERNPVADNDTSSGREQNRRVVVTFSLEQESRENLTAR</sequence>
<dbReference type="SUPFAM" id="SSF103088">
    <property type="entry name" value="OmpA-like"/>
    <property type="match status" value="1"/>
</dbReference>